<gene>
    <name evidence="1" type="ORF">TAGGR_217</name>
</gene>
<dbReference type="STRING" id="86166.TAGGR_217"/>
<name>A0A0U9HWH9_9BACT</name>
<keyword evidence="2" id="KW-1185">Reference proteome</keyword>
<dbReference type="Proteomes" id="UP000054976">
    <property type="component" value="Unassembled WGS sequence"/>
</dbReference>
<sequence>MKQRKWTAEEKMAIVLEGIKGVKSVADIY</sequence>
<accession>A0A0U9HWH9</accession>
<dbReference type="SUPFAM" id="SSF48295">
    <property type="entry name" value="TrpR-like"/>
    <property type="match status" value="1"/>
</dbReference>
<dbReference type="InterPro" id="IPR010921">
    <property type="entry name" value="Trp_repressor/repl_initiator"/>
</dbReference>
<proteinExistence type="predicted"/>
<dbReference type="AlphaFoldDB" id="A0A0U9HWH9"/>
<evidence type="ECO:0000313" key="2">
    <source>
        <dbReference type="Proteomes" id="UP000054976"/>
    </source>
</evidence>
<dbReference type="EMBL" id="BCNO01000002">
    <property type="protein sequence ID" value="GAQ95133.1"/>
    <property type="molecule type" value="Genomic_DNA"/>
</dbReference>
<reference evidence="2" key="1">
    <citation type="submission" date="2016-01" db="EMBL/GenBank/DDBJ databases">
        <title>Draft genome sequence of Thermodesulfovibrio aggregans strain TGE-P1.</title>
        <authorList>
            <person name="Sekiguchi Y."/>
            <person name="Ohashi A."/>
            <person name="Matsuura N."/>
            <person name="Tourlousse M.D."/>
        </authorList>
    </citation>
    <scope>NUCLEOTIDE SEQUENCE [LARGE SCALE GENOMIC DNA]</scope>
    <source>
        <strain evidence="2">TGE-P1</strain>
    </source>
</reference>
<evidence type="ECO:0008006" key="3">
    <source>
        <dbReference type="Google" id="ProtNLM"/>
    </source>
</evidence>
<evidence type="ECO:0000313" key="1">
    <source>
        <dbReference type="EMBL" id="GAQ95133.1"/>
    </source>
</evidence>
<protein>
    <recommendedName>
        <fullName evidence="3">Transposase</fullName>
    </recommendedName>
</protein>
<dbReference type="GO" id="GO:0043565">
    <property type="term" value="F:sequence-specific DNA binding"/>
    <property type="evidence" value="ECO:0007669"/>
    <property type="project" value="InterPro"/>
</dbReference>
<organism evidence="1 2">
    <name type="scientific">Thermodesulfovibrio aggregans</name>
    <dbReference type="NCBI Taxonomy" id="86166"/>
    <lineage>
        <taxon>Bacteria</taxon>
        <taxon>Pseudomonadati</taxon>
        <taxon>Nitrospirota</taxon>
        <taxon>Thermodesulfovibrionia</taxon>
        <taxon>Thermodesulfovibrionales</taxon>
        <taxon>Thermodesulfovibrionaceae</taxon>
        <taxon>Thermodesulfovibrio</taxon>
    </lineage>
</organism>
<comment type="caution">
    <text evidence="1">The sequence shown here is derived from an EMBL/GenBank/DDBJ whole genome shotgun (WGS) entry which is preliminary data.</text>
</comment>